<organism evidence="2 3">
    <name type="scientific">Georgenia daeguensis</name>
    <dbReference type="NCBI Taxonomy" id="908355"/>
    <lineage>
        <taxon>Bacteria</taxon>
        <taxon>Bacillati</taxon>
        <taxon>Actinomycetota</taxon>
        <taxon>Actinomycetes</taxon>
        <taxon>Micrococcales</taxon>
        <taxon>Bogoriellaceae</taxon>
        <taxon>Georgenia</taxon>
    </lineage>
</organism>
<name>A0ABP8EWA6_9MICO</name>
<feature type="compositionally biased region" description="Gly residues" evidence="1">
    <location>
        <begin position="1"/>
        <end position="10"/>
    </location>
</feature>
<evidence type="ECO:0000313" key="3">
    <source>
        <dbReference type="Proteomes" id="UP001499841"/>
    </source>
</evidence>
<dbReference type="Gene3D" id="3.40.50.450">
    <property type="match status" value="1"/>
</dbReference>
<protein>
    <submittedName>
        <fullName evidence="2">LOG family protein</fullName>
    </submittedName>
</protein>
<dbReference type="PANTHER" id="PTHR43393:SF3">
    <property type="entry name" value="LYSINE DECARBOXYLASE-LIKE PROTEIN"/>
    <property type="match status" value="1"/>
</dbReference>
<accession>A0ABP8EWA6</accession>
<feature type="region of interest" description="Disordered" evidence="1">
    <location>
        <begin position="1"/>
        <end position="24"/>
    </location>
</feature>
<comment type="caution">
    <text evidence="2">The sequence shown here is derived from an EMBL/GenBank/DDBJ whole genome shotgun (WGS) entry which is preliminary data.</text>
</comment>
<keyword evidence="3" id="KW-1185">Reference proteome</keyword>
<evidence type="ECO:0000313" key="2">
    <source>
        <dbReference type="EMBL" id="GAA4288260.1"/>
    </source>
</evidence>
<evidence type="ECO:0000256" key="1">
    <source>
        <dbReference type="SAM" id="MobiDB-lite"/>
    </source>
</evidence>
<proteinExistence type="predicted"/>
<reference evidence="3" key="1">
    <citation type="journal article" date="2019" name="Int. J. Syst. Evol. Microbiol.">
        <title>The Global Catalogue of Microorganisms (GCM) 10K type strain sequencing project: providing services to taxonomists for standard genome sequencing and annotation.</title>
        <authorList>
            <consortium name="The Broad Institute Genomics Platform"/>
            <consortium name="The Broad Institute Genome Sequencing Center for Infectious Disease"/>
            <person name="Wu L."/>
            <person name="Ma J."/>
        </authorList>
    </citation>
    <scope>NUCLEOTIDE SEQUENCE [LARGE SCALE GENOMIC DNA]</scope>
    <source>
        <strain evidence="3">JCM 17459</strain>
    </source>
</reference>
<sequence length="385" mass="40750">MAVGGTGGGPSAPRAGSFGRVKERRGSTVEVESLEEFDARVAAGARSLSGWHLQGLDLRERGLALRGLDAAGALFLGCELEPADEQSLRARGALVFPIVPGIPFDAYRASLYTAEELYAGLDTSYEETLDARVYAWSRQEPSLDRSLTQALHDHAIDDALLELVKDRRLVGVMGGHAVTRGSAPYADAARLAGELTRAGLLVATGGGPGAMEAANLGAYLARQPPAVLDEALDLLAAAPSFVPSVQAWASAALEVRERWPGGAHSLGIPTWHYGHEPPNAFATAIAKYFRNAIREAVLLHAASAGIVFLPGAAGTVQEVFQDACENYYADASSVAPMVLVGREHWTRTLPVWPLLESLARERHMAGHVHLVDDVSEVPALLASAG</sequence>
<dbReference type="InterPro" id="IPR052341">
    <property type="entry name" value="LOG_family_nucleotidases"/>
</dbReference>
<dbReference type="Proteomes" id="UP001499841">
    <property type="component" value="Unassembled WGS sequence"/>
</dbReference>
<gene>
    <name evidence="2" type="ORF">GCM10022262_26200</name>
</gene>
<dbReference type="PANTHER" id="PTHR43393">
    <property type="entry name" value="CYTOKININ RIBOSIDE 5'-MONOPHOSPHATE PHOSPHORIBOHYDROLASE"/>
    <property type="match status" value="1"/>
</dbReference>
<dbReference type="EMBL" id="BAABBA010000013">
    <property type="protein sequence ID" value="GAA4288260.1"/>
    <property type="molecule type" value="Genomic_DNA"/>
</dbReference>
<dbReference type="SUPFAM" id="SSF102405">
    <property type="entry name" value="MCP/YpsA-like"/>
    <property type="match status" value="1"/>
</dbReference>